<evidence type="ECO:0000313" key="4">
    <source>
        <dbReference type="Proteomes" id="UP000030693"/>
    </source>
</evidence>
<feature type="compositionally biased region" description="Low complexity" evidence="1">
    <location>
        <begin position="198"/>
        <end position="215"/>
    </location>
</feature>
<dbReference type="STRING" id="691883.A0A058Z2G3"/>
<feature type="compositionally biased region" description="Polar residues" evidence="1">
    <location>
        <begin position="432"/>
        <end position="442"/>
    </location>
</feature>
<dbReference type="Pfam" id="PF01417">
    <property type="entry name" value="ENTH"/>
    <property type="match status" value="1"/>
</dbReference>
<evidence type="ECO:0000313" key="3">
    <source>
        <dbReference type="EMBL" id="KCV68440.1"/>
    </source>
</evidence>
<protein>
    <recommendedName>
        <fullName evidence="2">ENTH domain-containing protein</fullName>
    </recommendedName>
</protein>
<accession>A0A058Z2G3</accession>
<feature type="domain" description="ENTH" evidence="2">
    <location>
        <begin position="221"/>
        <end position="290"/>
    </location>
</feature>
<feature type="compositionally biased region" description="Pro residues" evidence="1">
    <location>
        <begin position="412"/>
        <end position="428"/>
    </location>
</feature>
<dbReference type="Gene3D" id="1.25.40.90">
    <property type="match status" value="1"/>
</dbReference>
<feature type="compositionally biased region" description="Low complexity" evidence="1">
    <location>
        <begin position="42"/>
        <end position="65"/>
    </location>
</feature>
<dbReference type="AlphaFoldDB" id="A0A058Z2G3"/>
<keyword evidence="4" id="KW-1185">Reference proteome</keyword>
<gene>
    <name evidence="3" type="ORF">H696_04734</name>
</gene>
<feature type="region of interest" description="Disordered" evidence="1">
    <location>
        <begin position="402"/>
        <end position="442"/>
    </location>
</feature>
<sequence>MSVASDPGPGRPSEKATKECIEIVAIISRRLEVDRLLPAIGAPRPTASPAPGASAALAADTRATSPHLASGPPSPFATRSSPILISRKHSVSFTGLAPGSFEGSHAMASSLPGSGAPMSLASAPHLQTRLRSQSDAHAPPSPGRTPSPGRAFPRPLTPAEPLPLAAVHAAGPTSRSSPSLRAPTPVNATADTPPMLSPGPGSVGPSPGASPSAGAALARLSRQTYKTMLLVEYLLRAGSPGFVSLLREESFAGIDACRWFVYVDADHVDHGAIISRKATDAALLLRDPRALANARAQFASNQVSSASSPALGDPPMRIPVARRMSAPALAMQPSFGSASDLSDLFSLSNEGFSSDYSPSASASLAGADAGATSASTSGLVLPAEPRLTYSLPGRHAWRSASAIPRHLAEPASPLPRAEPSPGSTPPMPALSSAATHPESSLL</sequence>
<organism evidence="3">
    <name type="scientific">Fonticula alba</name>
    <name type="common">Slime mold</name>
    <dbReference type="NCBI Taxonomy" id="691883"/>
    <lineage>
        <taxon>Eukaryota</taxon>
        <taxon>Rotosphaerida</taxon>
        <taxon>Fonticulaceae</taxon>
        <taxon>Fonticula</taxon>
    </lineage>
</organism>
<dbReference type="InterPro" id="IPR013809">
    <property type="entry name" value="ENTH"/>
</dbReference>
<reference evidence="3" key="1">
    <citation type="submission" date="2013-04" db="EMBL/GenBank/DDBJ databases">
        <title>The Genome Sequence of Fonticula alba ATCC 38817.</title>
        <authorList>
            <consortium name="The Broad Institute Genomics Platform"/>
            <person name="Russ C."/>
            <person name="Cuomo C."/>
            <person name="Burger G."/>
            <person name="Gray M.W."/>
            <person name="Holland P.W.H."/>
            <person name="King N."/>
            <person name="Lang F.B.F."/>
            <person name="Roger A.J."/>
            <person name="Ruiz-Trillo I."/>
            <person name="Brown M."/>
            <person name="Walker B."/>
            <person name="Young S."/>
            <person name="Zeng Q."/>
            <person name="Gargeya S."/>
            <person name="Fitzgerald M."/>
            <person name="Haas B."/>
            <person name="Abouelleil A."/>
            <person name="Allen A.W."/>
            <person name="Alvarado L."/>
            <person name="Arachchi H.M."/>
            <person name="Berlin A.M."/>
            <person name="Chapman S.B."/>
            <person name="Gainer-Dewar J."/>
            <person name="Goldberg J."/>
            <person name="Griggs A."/>
            <person name="Gujja S."/>
            <person name="Hansen M."/>
            <person name="Howarth C."/>
            <person name="Imamovic A."/>
            <person name="Ireland A."/>
            <person name="Larimer J."/>
            <person name="McCowan C."/>
            <person name="Murphy C."/>
            <person name="Pearson M."/>
            <person name="Poon T.W."/>
            <person name="Priest M."/>
            <person name="Roberts A."/>
            <person name="Saif S."/>
            <person name="Shea T."/>
            <person name="Sisk P."/>
            <person name="Sykes S."/>
            <person name="Wortman J."/>
            <person name="Nusbaum C."/>
            <person name="Birren B."/>
        </authorList>
    </citation>
    <scope>NUCLEOTIDE SEQUENCE [LARGE SCALE GENOMIC DNA]</scope>
    <source>
        <strain evidence="3">ATCC 38817</strain>
    </source>
</reference>
<dbReference type="SUPFAM" id="SSF48464">
    <property type="entry name" value="ENTH/VHS domain"/>
    <property type="match status" value="1"/>
</dbReference>
<dbReference type="GeneID" id="20529459"/>
<dbReference type="EMBL" id="KB932208">
    <property type="protein sequence ID" value="KCV68440.1"/>
    <property type="molecule type" value="Genomic_DNA"/>
</dbReference>
<dbReference type="Proteomes" id="UP000030693">
    <property type="component" value="Unassembled WGS sequence"/>
</dbReference>
<feature type="region of interest" description="Disordered" evidence="1">
    <location>
        <begin position="42"/>
        <end position="80"/>
    </location>
</feature>
<evidence type="ECO:0000256" key="1">
    <source>
        <dbReference type="SAM" id="MobiDB-lite"/>
    </source>
</evidence>
<evidence type="ECO:0000259" key="2">
    <source>
        <dbReference type="Pfam" id="PF01417"/>
    </source>
</evidence>
<proteinExistence type="predicted"/>
<dbReference type="InterPro" id="IPR008942">
    <property type="entry name" value="ENTH_VHS"/>
</dbReference>
<dbReference type="RefSeq" id="XP_009496872.1">
    <property type="nucleotide sequence ID" value="XM_009498597.1"/>
</dbReference>
<name>A0A058Z2G3_FONAL</name>
<feature type="region of interest" description="Disordered" evidence="1">
    <location>
        <begin position="127"/>
        <end position="215"/>
    </location>
</feature>